<feature type="non-terminal residue" evidence="1">
    <location>
        <position position="1"/>
    </location>
</feature>
<dbReference type="AlphaFoldDB" id="A0A5J9T3Q4"/>
<accession>A0A5J9T3Q4</accession>
<protein>
    <recommendedName>
        <fullName evidence="3">Retrotransposon Copia-like N-terminal domain-containing protein</fullName>
    </recommendedName>
</protein>
<comment type="caution">
    <text evidence="1">The sequence shown here is derived from an EMBL/GenBank/DDBJ whole genome shotgun (WGS) entry which is preliminary data.</text>
</comment>
<reference evidence="1 2" key="1">
    <citation type="journal article" date="2019" name="Sci. Rep.">
        <title>A high-quality genome of Eragrostis curvula grass provides insights into Poaceae evolution and supports new strategies to enhance forage quality.</title>
        <authorList>
            <person name="Carballo J."/>
            <person name="Santos B.A.C.M."/>
            <person name="Zappacosta D."/>
            <person name="Garbus I."/>
            <person name="Selva J.P."/>
            <person name="Gallo C.A."/>
            <person name="Diaz A."/>
            <person name="Albertini E."/>
            <person name="Caccamo M."/>
            <person name="Echenique V."/>
        </authorList>
    </citation>
    <scope>NUCLEOTIDE SEQUENCE [LARGE SCALE GENOMIC DNA]</scope>
    <source>
        <strain evidence="2">cv. Victoria</strain>
        <tissue evidence="1">Leaf</tissue>
    </source>
</reference>
<proteinExistence type="predicted"/>
<evidence type="ECO:0008006" key="3">
    <source>
        <dbReference type="Google" id="ProtNLM"/>
    </source>
</evidence>
<sequence length="222" mass="24322">MASVPIKPLDGEDGYLRWKESVLLLLNTADVAHVLTDDPPAGTGDDGSPANAATAAAAKKWVRDDAVCRGHILAALSDRLLPDYVRHATGRALWDAVARTYDVAWNPVVYEPMYQRFLLFQFEKGSPLLEQLAHAEALAATKSPPLSDAEVAGSMCRKLPEDVANAVRECSENGGMTMDRVWKIARITEEIRIHGPVQYQVDKKPYAIASHSRKLAPPSDLH</sequence>
<dbReference type="Proteomes" id="UP000324897">
    <property type="component" value="Unassembled WGS sequence"/>
</dbReference>
<evidence type="ECO:0000313" key="2">
    <source>
        <dbReference type="Proteomes" id="UP000324897"/>
    </source>
</evidence>
<dbReference type="OrthoDB" id="685757at2759"/>
<evidence type="ECO:0000313" key="1">
    <source>
        <dbReference type="EMBL" id="TVU05857.1"/>
    </source>
</evidence>
<gene>
    <name evidence="1" type="ORF">EJB05_49041</name>
</gene>
<name>A0A5J9T3Q4_9POAL</name>
<dbReference type="EMBL" id="RWGY01000051">
    <property type="protein sequence ID" value="TVU05857.1"/>
    <property type="molecule type" value="Genomic_DNA"/>
</dbReference>
<organism evidence="1 2">
    <name type="scientific">Eragrostis curvula</name>
    <name type="common">weeping love grass</name>
    <dbReference type="NCBI Taxonomy" id="38414"/>
    <lineage>
        <taxon>Eukaryota</taxon>
        <taxon>Viridiplantae</taxon>
        <taxon>Streptophyta</taxon>
        <taxon>Embryophyta</taxon>
        <taxon>Tracheophyta</taxon>
        <taxon>Spermatophyta</taxon>
        <taxon>Magnoliopsida</taxon>
        <taxon>Liliopsida</taxon>
        <taxon>Poales</taxon>
        <taxon>Poaceae</taxon>
        <taxon>PACMAD clade</taxon>
        <taxon>Chloridoideae</taxon>
        <taxon>Eragrostideae</taxon>
        <taxon>Eragrostidinae</taxon>
        <taxon>Eragrostis</taxon>
    </lineage>
</organism>
<keyword evidence="2" id="KW-1185">Reference proteome</keyword>
<dbReference type="Pfam" id="PF14223">
    <property type="entry name" value="Retrotran_gag_2"/>
    <property type="match status" value="1"/>
</dbReference>
<dbReference type="Gramene" id="TVU05857">
    <property type="protein sequence ID" value="TVU05857"/>
    <property type="gene ID" value="EJB05_49041"/>
</dbReference>